<name>A0A915D0H6_9BILA</name>
<keyword evidence="2" id="KW-1185">Reference proteome</keyword>
<dbReference type="WBParaSite" id="jg14248">
    <property type="protein sequence ID" value="jg14248"/>
    <property type="gene ID" value="jg14248"/>
</dbReference>
<organism evidence="2 3">
    <name type="scientific">Ditylenchus dipsaci</name>
    <dbReference type="NCBI Taxonomy" id="166011"/>
    <lineage>
        <taxon>Eukaryota</taxon>
        <taxon>Metazoa</taxon>
        <taxon>Ecdysozoa</taxon>
        <taxon>Nematoda</taxon>
        <taxon>Chromadorea</taxon>
        <taxon>Rhabditida</taxon>
        <taxon>Tylenchina</taxon>
        <taxon>Tylenchomorpha</taxon>
        <taxon>Sphaerularioidea</taxon>
        <taxon>Anguinidae</taxon>
        <taxon>Anguininae</taxon>
        <taxon>Ditylenchus</taxon>
    </lineage>
</organism>
<evidence type="ECO:0000313" key="3">
    <source>
        <dbReference type="WBParaSite" id="jg14248"/>
    </source>
</evidence>
<dbReference type="AlphaFoldDB" id="A0A915D0H6"/>
<evidence type="ECO:0000259" key="1">
    <source>
        <dbReference type="Pfam" id="PF17987"/>
    </source>
</evidence>
<feature type="domain" description="Phosphoethanolamine N-methyltransferase 2 N-terminal" evidence="1">
    <location>
        <begin position="40"/>
        <end position="141"/>
    </location>
</feature>
<evidence type="ECO:0000313" key="2">
    <source>
        <dbReference type="Proteomes" id="UP000887574"/>
    </source>
</evidence>
<proteinExistence type="predicted"/>
<sequence length="148" mass="16697">MSAVAREITYALSLILMPHTVVLECYFPHHLQIFYPLLKMITLVNYDAAVLSNVITSQKLIENKQKIAELLSALLGVLKPGAVVIIRENLDQYSAQLISEVTKFLDVFATSKDDKVLGFNFYGMNQVQDSMFAHNNFLDVLDTEQSEL</sequence>
<dbReference type="Pfam" id="PF17987">
    <property type="entry name" value="PMT2_N"/>
    <property type="match status" value="1"/>
</dbReference>
<reference evidence="3" key="1">
    <citation type="submission" date="2022-11" db="UniProtKB">
        <authorList>
            <consortium name="WormBaseParasite"/>
        </authorList>
    </citation>
    <scope>IDENTIFICATION</scope>
</reference>
<dbReference type="InterPro" id="IPR040516">
    <property type="entry name" value="PMT2_N"/>
</dbReference>
<protein>
    <submittedName>
        <fullName evidence="3">Phosphoethanolamine N-methyltransferase 2 N-terminal domain-containing protein</fullName>
    </submittedName>
</protein>
<accession>A0A915D0H6</accession>
<dbReference type="Proteomes" id="UP000887574">
    <property type="component" value="Unplaced"/>
</dbReference>